<dbReference type="OMA" id="LAKECQH"/>
<dbReference type="InParanoid" id="A0A671XT58"/>
<dbReference type="GO" id="GO:0007129">
    <property type="term" value="P:homologous chromosome pairing at meiosis"/>
    <property type="evidence" value="ECO:0007669"/>
    <property type="project" value="TreeGrafter"/>
</dbReference>
<dbReference type="Pfam" id="PF15771">
    <property type="entry name" value="IHO1"/>
    <property type="match status" value="1"/>
</dbReference>
<dbReference type="Proteomes" id="UP000472265">
    <property type="component" value="Chromosome 6"/>
</dbReference>
<reference evidence="3" key="3">
    <citation type="submission" date="2025-09" db="UniProtKB">
        <authorList>
            <consortium name="Ensembl"/>
        </authorList>
    </citation>
    <scope>IDENTIFICATION</scope>
</reference>
<evidence type="ECO:0000313" key="3">
    <source>
        <dbReference type="Ensembl" id="ENSSAUP00010052005.1"/>
    </source>
</evidence>
<organism evidence="3 4">
    <name type="scientific">Sparus aurata</name>
    <name type="common">Gilthead sea bream</name>
    <dbReference type="NCBI Taxonomy" id="8175"/>
    <lineage>
        <taxon>Eukaryota</taxon>
        <taxon>Metazoa</taxon>
        <taxon>Chordata</taxon>
        <taxon>Craniata</taxon>
        <taxon>Vertebrata</taxon>
        <taxon>Euteleostomi</taxon>
        <taxon>Actinopterygii</taxon>
        <taxon>Neopterygii</taxon>
        <taxon>Teleostei</taxon>
        <taxon>Neoteleostei</taxon>
        <taxon>Acanthomorphata</taxon>
        <taxon>Eupercaria</taxon>
        <taxon>Spariformes</taxon>
        <taxon>Sparidae</taxon>
        <taxon>Sparus</taxon>
    </lineage>
</organism>
<dbReference type="Ensembl" id="ENSSAUT00010054691.1">
    <property type="protein sequence ID" value="ENSSAUP00010052005.1"/>
    <property type="gene ID" value="ENSSAUG00010021596.1"/>
</dbReference>
<name>A0A671XT58_SPAAU</name>
<reference evidence="3" key="2">
    <citation type="submission" date="2025-08" db="UniProtKB">
        <authorList>
            <consortium name="Ensembl"/>
        </authorList>
    </citation>
    <scope>IDENTIFICATION</scope>
</reference>
<dbReference type="GeneTree" id="ENSGT00980000198806"/>
<evidence type="ECO:0000256" key="2">
    <source>
        <dbReference type="SAM" id="MobiDB-lite"/>
    </source>
</evidence>
<proteinExistence type="predicted"/>
<dbReference type="PANTHER" id="PTHR35662">
    <property type="entry name" value="INTERACTOR OF HORMAD1 PROTEIN 1"/>
    <property type="match status" value="1"/>
</dbReference>
<dbReference type="GO" id="GO:0006310">
    <property type="term" value="P:DNA recombination"/>
    <property type="evidence" value="ECO:0007669"/>
    <property type="project" value="InterPro"/>
</dbReference>
<dbReference type="OrthoDB" id="10066605at2759"/>
<dbReference type="GO" id="GO:0042138">
    <property type="term" value="P:meiotic DNA double-strand break formation"/>
    <property type="evidence" value="ECO:0007669"/>
    <property type="project" value="InterPro"/>
</dbReference>
<feature type="coiled-coil region" evidence="1">
    <location>
        <begin position="152"/>
        <end position="236"/>
    </location>
</feature>
<evidence type="ECO:0000256" key="1">
    <source>
        <dbReference type="SAM" id="Coils"/>
    </source>
</evidence>
<dbReference type="AlphaFoldDB" id="A0A671XT58"/>
<dbReference type="PANTHER" id="PTHR35662:SF1">
    <property type="entry name" value="INTERACTOR OF HORMAD1 PROTEIN 1"/>
    <property type="match status" value="1"/>
</dbReference>
<evidence type="ECO:0008006" key="5">
    <source>
        <dbReference type="Google" id="ProtNLM"/>
    </source>
</evidence>
<reference evidence="3" key="1">
    <citation type="submission" date="2021-04" db="EMBL/GenBank/DDBJ databases">
        <authorList>
            <consortium name="Wellcome Sanger Institute Data Sharing"/>
        </authorList>
    </citation>
    <scope>NUCLEOTIDE SEQUENCE [LARGE SCALE GENOMIC DNA]</scope>
</reference>
<dbReference type="InterPro" id="IPR031529">
    <property type="entry name" value="IHO1"/>
</dbReference>
<keyword evidence="1" id="KW-0175">Coiled coil</keyword>
<gene>
    <name evidence="3" type="primary">iho1</name>
</gene>
<accession>A0A671XT58</accession>
<feature type="region of interest" description="Disordered" evidence="2">
    <location>
        <begin position="312"/>
        <end position="334"/>
    </location>
</feature>
<sequence>MNHMRNIKEMLSIPTGSRNGATSGFSSFTDSQIFFGSQFWPENSQGLSQDMSVSSRTSQQSSQEGSVIKVLSSYHTKPLLFGDLKDKSKGFGLLDKFEEDKKRAKEKADSVILAKECQHFRETLNSIQQLVAGTERNTAVCQIVLDKFDNFASTLQNSLNSLQNDVSQQLETLLSKVNSQKEKMTELEEMVQKSEDVTSKLGSNLQSLNGSLECLREEQEREKKMLEDALKLLRTLVSEHSVKPCPVRVMDSAIQTSPGLEQSFSNILQDNKLEDTQATSMTQNLEHNQVKVPPQGISCVIEKGKLALRGHRKRKKRPLVLSQRSKHTVTDENSQSLLNCDKQQNVSMPLCERHDLNTVTSQDKAVIPDHVLPVNRERKSVASGCFITPLSCWSQDSNSSVCLAGIEPILEKLSAESRTGTPVKPEGIWQLFDMDDSFIGF</sequence>
<dbReference type="GO" id="GO:0000794">
    <property type="term" value="C:condensed nuclear chromosome"/>
    <property type="evidence" value="ECO:0007669"/>
    <property type="project" value="TreeGrafter"/>
</dbReference>
<protein>
    <recommendedName>
        <fullName evidence="5">Coiled-coil domain containing 36</fullName>
    </recommendedName>
</protein>
<evidence type="ECO:0000313" key="4">
    <source>
        <dbReference type="Proteomes" id="UP000472265"/>
    </source>
</evidence>
<keyword evidence="4" id="KW-1185">Reference proteome</keyword>